<dbReference type="SMART" id="SM00028">
    <property type="entry name" value="TPR"/>
    <property type="match status" value="3"/>
</dbReference>
<dbReference type="EMBL" id="BRXZ01002425">
    <property type="protein sequence ID" value="GMH61837.1"/>
    <property type="molecule type" value="Genomic_DNA"/>
</dbReference>
<dbReference type="Proteomes" id="UP001165082">
    <property type="component" value="Unassembled WGS sequence"/>
</dbReference>
<accession>A0A9W7A2R7</accession>
<evidence type="ECO:0000313" key="4">
    <source>
        <dbReference type="EMBL" id="GMH61837.1"/>
    </source>
</evidence>
<dbReference type="GO" id="GO:0072380">
    <property type="term" value="C:TRC complex"/>
    <property type="evidence" value="ECO:0007669"/>
    <property type="project" value="TreeGrafter"/>
</dbReference>
<gene>
    <name evidence="4" type="ORF">TrRE_jg11581</name>
</gene>
<dbReference type="PANTHER" id="PTHR45831:SF2">
    <property type="entry name" value="LD24721P"/>
    <property type="match status" value="1"/>
</dbReference>
<dbReference type="AlphaFoldDB" id="A0A9W7A2R7"/>
<protein>
    <submittedName>
        <fullName evidence="4">Uncharacterized protein</fullName>
    </submittedName>
</protein>
<dbReference type="PROSITE" id="PS50005">
    <property type="entry name" value="TPR"/>
    <property type="match status" value="1"/>
</dbReference>
<evidence type="ECO:0000313" key="5">
    <source>
        <dbReference type="Proteomes" id="UP001165082"/>
    </source>
</evidence>
<evidence type="ECO:0000256" key="3">
    <source>
        <dbReference type="PROSITE-ProRule" id="PRU00339"/>
    </source>
</evidence>
<dbReference type="InterPro" id="IPR047150">
    <property type="entry name" value="SGT"/>
</dbReference>
<name>A0A9W7A2R7_9STRA</name>
<keyword evidence="5" id="KW-1185">Reference proteome</keyword>
<dbReference type="GO" id="GO:0006620">
    <property type="term" value="P:post-translational protein targeting to endoplasmic reticulum membrane"/>
    <property type="evidence" value="ECO:0007669"/>
    <property type="project" value="TreeGrafter"/>
</dbReference>
<dbReference type="Gene3D" id="2.160.20.70">
    <property type="match status" value="1"/>
</dbReference>
<dbReference type="GO" id="GO:0016020">
    <property type="term" value="C:membrane"/>
    <property type="evidence" value="ECO:0007669"/>
    <property type="project" value="TreeGrafter"/>
</dbReference>
<sequence>MASLSEFQKWEKVAKDLETQADLEDAAEKEAADKALGKDKVALSEDHAKEMNSKAVITSLPSNSTTLMVDDSYLQGKKVLCLKGVSGPGVITVRTTAPLIKVFVDDCSSNLQLVLDAQVLTSHVEVHRTQDFTLTLRKTISTVQLDVSEGVTVEYGDDLFEGEDDRLYFAGVSDLKVKYKGEELKADYKKDGAAKVNEASEEEYQFVVWCSGGKLKKDSLMRIGNKFLTGSTVENSSLDSAARSAIALEKVAEAAQHKLEGNDSFKQGEYAQAVLFYTMAIDKVTGSSLPSAASGGSGGGPSLLATCLANRSACFLKLGHHEKALDDGAECAGVEPEYIKGHFRRGLALHAMGRYKEALENLAKALRIEPKNKQVKDAMKFAEVKLEMEMRKRMS</sequence>
<dbReference type="InterPro" id="IPR011990">
    <property type="entry name" value="TPR-like_helical_dom_sf"/>
</dbReference>
<dbReference type="Gene3D" id="1.25.40.10">
    <property type="entry name" value="Tetratricopeptide repeat domain"/>
    <property type="match status" value="1"/>
</dbReference>
<feature type="repeat" description="TPR" evidence="3">
    <location>
        <begin position="339"/>
        <end position="372"/>
    </location>
</feature>
<comment type="caution">
    <text evidence="4">The sequence shown here is derived from an EMBL/GenBank/DDBJ whole genome shotgun (WGS) entry which is preliminary data.</text>
</comment>
<evidence type="ECO:0000256" key="1">
    <source>
        <dbReference type="ARBA" id="ARBA00022737"/>
    </source>
</evidence>
<reference evidence="4" key="1">
    <citation type="submission" date="2022-07" db="EMBL/GenBank/DDBJ databases">
        <title>Genome analysis of Parmales, a sister group of diatoms, reveals the evolutionary specialization of diatoms from phago-mixotrophs to photoautotrophs.</title>
        <authorList>
            <person name="Ban H."/>
            <person name="Sato S."/>
            <person name="Yoshikawa S."/>
            <person name="Kazumasa Y."/>
            <person name="Nakamura Y."/>
            <person name="Ichinomiya M."/>
            <person name="Saitoh K."/>
            <person name="Sato N."/>
            <person name="Blanc-Mathieu R."/>
            <person name="Endo H."/>
            <person name="Kuwata A."/>
            <person name="Ogata H."/>
        </authorList>
    </citation>
    <scope>NUCLEOTIDE SEQUENCE</scope>
</reference>
<dbReference type="InterPro" id="IPR016098">
    <property type="entry name" value="CAP/MinC_C"/>
</dbReference>
<dbReference type="PROSITE" id="PS50293">
    <property type="entry name" value="TPR_REGION"/>
    <property type="match status" value="1"/>
</dbReference>
<keyword evidence="2 3" id="KW-0802">TPR repeat</keyword>
<dbReference type="PANTHER" id="PTHR45831">
    <property type="entry name" value="LD24721P"/>
    <property type="match status" value="1"/>
</dbReference>
<proteinExistence type="predicted"/>
<keyword evidence="1" id="KW-0677">Repeat</keyword>
<dbReference type="InterPro" id="IPR019734">
    <property type="entry name" value="TPR_rpt"/>
</dbReference>
<organism evidence="4 5">
    <name type="scientific">Triparma retinervis</name>
    <dbReference type="NCBI Taxonomy" id="2557542"/>
    <lineage>
        <taxon>Eukaryota</taxon>
        <taxon>Sar</taxon>
        <taxon>Stramenopiles</taxon>
        <taxon>Ochrophyta</taxon>
        <taxon>Bolidophyceae</taxon>
        <taxon>Parmales</taxon>
        <taxon>Triparmaceae</taxon>
        <taxon>Triparma</taxon>
    </lineage>
</organism>
<dbReference type="SUPFAM" id="SSF48452">
    <property type="entry name" value="TPR-like"/>
    <property type="match status" value="1"/>
</dbReference>
<dbReference type="OrthoDB" id="2423701at2759"/>
<evidence type="ECO:0000256" key="2">
    <source>
        <dbReference type="ARBA" id="ARBA00022803"/>
    </source>
</evidence>
<dbReference type="GO" id="GO:0060090">
    <property type="term" value="F:molecular adaptor activity"/>
    <property type="evidence" value="ECO:0007669"/>
    <property type="project" value="TreeGrafter"/>
</dbReference>
<dbReference type="Pfam" id="PF00515">
    <property type="entry name" value="TPR_1"/>
    <property type="match status" value="1"/>
</dbReference>